<protein>
    <submittedName>
        <fullName evidence="1">Uncharacterized protein</fullName>
    </submittedName>
</protein>
<accession>A0A699HSI6</accession>
<organism evidence="1">
    <name type="scientific">Tanacetum cinerariifolium</name>
    <name type="common">Dalmatian daisy</name>
    <name type="synonym">Chrysanthemum cinerariifolium</name>
    <dbReference type="NCBI Taxonomy" id="118510"/>
    <lineage>
        <taxon>Eukaryota</taxon>
        <taxon>Viridiplantae</taxon>
        <taxon>Streptophyta</taxon>
        <taxon>Embryophyta</taxon>
        <taxon>Tracheophyta</taxon>
        <taxon>Spermatophyta</taxon>
        <taxon>Magnoliopsida</taxon>
        <taxon>eudicotyledons</taxon>
        <taxon>Gunneridae</taxon>
        <taxon>Pentapetalae</taxon>
        <taxon>asterids</taxon>
        <taxon>campanulids</taxon>
        <taxon>Asterales</taxon>
        <taxon>Asteraceae</taxon>
        <taxon>Asteroideae</taxon>
        <taxon>Anthemideae</taxon>
        <taxon>Anthemidinae</taxon>
        <taxon>Tanacetum</taxon>
    </lineage>
</organism>
<dbReference type="EMBL" id="BKCJ010191491">
    <property type="protein sequence ID" value="GEY58944.1"/>
    <property type="molecule type" value="Genomic_DNA"/>
</dbReference>
<dbReference type="AlphaFoldDB" id="A0A699HSI6"/>
<comment type="caution">
    <text evidence="1">The sequence shown here is derived from an EMBL/GenBank/DDBJ whole genome shotgun (WGS) entry which is preliminary data.</text>
</comment>
<sequence>MQNLFITRIEVINNESNTNNVGSGNSKSNIASGSSLISTPASIPVGHSEKPEKFNGKDFKIWQQKMLFYLTTLNLEKYLREEAPSLGEDPDRQSVVAIDAWKHSDFLCKNYILNGLDNALYNVYIPTPNAKILCESLDKKYKTEDAGSKKFIVGKFLDFLMDSPFDLVAYSDSDYAGASLDRKSTTGGCQFLGCKLIYWQCKKQTVVATSSTEAAYVAAASGCAQVLWIQNQLLDYGILGFELTMQVALRGIWSLKLLS</sequence>
<dbReference type="PANTHER" id="PTHR11439">
    <property type="entry name" value="GAG-POL-RELATED RETROTRANSPOSON"/>
    <property type="match status" value="1"/>
</dbReference>
<name>A0A699HSI6_TANCI</name>
<proteinExistence type="predicted"/>
<dbReference type="CDD" id="cd09272">
    <property type="entry name" value="RNase_HI_RT_Ty1"/>
    <property type="match status" value="1"/>
</dbReference>
<gene>
    <name evidence="1" type="ORF">Tci_430918</name>
</gene>
<dbReference type="PANTHER" id="PTHR11439:SF495">
    <property type="entry name" value="REVERSE TRANSCRIPTASE, RNA-DEPENDENT DNA POLYMERASE-RELATED"/>
    <property type="match status" value="1"/>
</dbReference>
<reference evidence="1" key="1">
    <citation type="journal article" date="2019" name="Sci. Rep.">
        <title>Draft genome of Tanacetum cinerariifolium, the natural source of mosquito coil.</title>
        <authorList>
            <person name="Yamashiro T."/>
            <person name="Shiraishi A."/>
            <person name="Satake H."/>
            <person name="Nakayama K."/>
        </authorList>
    </citation>
    <scope>NUCLEOTIDE SEQUENCE</scope>
</reference>
<evidence type="ECO:0000313" key="1">
    <source>
        <dbReference type="EMBL" id="GEY58944.1"/>
    </source>
</evidence>